<evidence type="ECO:0000256" key="3">
    <source>
        <dbReference type="ARBA" id="ARBA00022989"/>
    </source>
</evidence>
<feature type="transmembrane region" description="Helical" evidence="6">
    <location>
        <begin position="156"/>
        <end position="179"/>
    </location>
</feature>
<feature type="transmembrane region" description="Helical" evidence="6">
    <location>
        <begin position="59"/>
        <end position="80"/>
    </location>
</feature>
<comment type="subcellular location">
    <subcellularLocation>
        <location evidence="1">Membrane</location>
        <topology evidence="1">Multi-pass membrane protein</topology>
    </subcellularLocation>
</comment>
<name>A0A139IFU5_9PEZI</name>
<feature type="compositionally biased region" description="Low complexity" evidence="5">
    <location>
        <begin position="30"/>
        <end position="41"/>
    </location>
</feature>
<dbReference type="Proteomes" id="UP000073492">
    <property type="component" value="Unassembled WGS sequence"/>
</dbReference>
<feature type="region of interest" description="Disordered" evidence="5">
    <location>
        <begin position="1"/>
        <end position="49"/>
    </location>
</feature>
<dbReference type="AlphaFoldDB" id="A0A139IFU5"/>
<dbReference type="PROSITE" id="PS50850">
    <property type="entry name" value="MFS"/>
    <property type="match status" value="1"/>
</dbReference>
<dbReference type="InterPro" id="IPR036259">
    <property type="entry name" value="MFS_trans_sf"/>
</dbReference>
<dbReference type="InterPro" id="IPR020846">
    <property type="entry name" value="MFS_dom"/>
</dbReference>
<evidence type="ECO:0000313" key="9">
    <source>
        <dbReference type="Proteomes" id="UP000073492"/>
    </source>
</evidence>
<dbReference type="Gene3D" id="1.20.1720.10">
    <property type="entry name" value="Multidrug resistance protein D"/>
    <property type="match status" value="1"/>
</dbReference>
<dbReference type="GO" id="GO:0022857">
    <property type="term" value="F:transmembrane transporter activity"/>
    <property type="evidence" value="ECO:0007669"/>
    <property type="project" value="InterPro"/>
</dbReference>
<organism evidence="8 9">
    <name type="scientific">Pseudocercospora musae</name>
    <dbReference type="NCBI Taxonomy" id="113226"/>
    <lineage>
        <taxon>Eukaryota</taxon>
        <taxon>Fungi</taxon>
        <taxon>Dikarya</taxon>
        <taxon>Ascomycota</taxon>
        <taxon>Pezizomycotina</taxon>
        <taxon>Dothideomycetes</taxon>
        <taxon>Dothideomycetidae</taxon>
        <taxon>Mycosphaerellales</taxon>
        <taxon>Mycosphaerellaceae</taxon>
        <taxon>Pseudocercospora</taxon>
    </lineage>
</organism>
<dbReference type="GO" id="GO:0005886">
    <property type="term" value="C:plasma membrane"/>
    <property type="evidence" value="ECO:0007669"/>
    <property type="project" value="TreeGrafter"/>
</dbReference>
<evidence type="ECO:0000313" key="8">
    <source>
        <dbReference type="EMBL" id="KXT13590.1"/>
    </source>
</evidence>
<keyword evidence="9" id="KW-1185">Reference proteome</keyword>
<proteinExistence type="predicted"/>
<gene>
    <name evidence="8" type="ORF">AC579_8501</name>
</gene>
<evidence type="ECO:0000256" key="5">
    <source>
        <dbReference type="SAM" id="MobiDB-lite"/>
    </source>
</evidence>
<evidence type="ECO:0000256" key="2">
    <source>
        <dbReference type="ARBA" id="ARBA00022692"/>
    </source>
</evidence>
<feature type="domain" description="Major facilitator superfamily (MFS) profile" evidence="7">
    <location>
        <begin position="58"/>
        <end position="187"/>
    </location>
</feature>
<reference evidence="8 9" key="1">
    <citation type="submission" date="2015-07" db="EMBL/GenBank/DDBJ databases">
        <title>Comparative genomics of the Sigatoka disease complex on banana suggests a link between parallel evolutionary changes in Pseudocercospora fijiensis and Pseudocercospora eumusae and increased virulence on the banana host.</title>
        <authorList>
            <person name="Chang T.-C."/>
            <person name="Salvucci A."/>
            <person name="Crous P.W."/>
            <person name="Stergiopoulos I."/>
        </authorList>
    </citation>
    <scope>NUCLEOTIDE SEQUENCE [LARGE SCALE GENOMIC DNA]</scope>
    <source>
        <strain evidence="8 9">CBS 116634</strain>
    </source>
</reference>
<protein>
    <recommendedName>
        <fullName evidence="7">Major facilitator superfamily (MFS) profile domain-containing protein</fullName>
    </recommendedName>
</protein>
<dbReference type="OrthoDB" id="268400at2759"/>
<dbReference type="PANTHER" id="PTHR23502:SF181">
    <property type="entry name" value="MAJOR FACILITATOR SUPERFAMILY (MFS) PROFILE DOMAIN-CONTAINING PROTEIN"/>
    <property type="match status" value="1"/>
</dbReference>
<dbReference type="PANTHER" id="PTHR23502">
    <property type="entry name" value="MAJOR FACILITATOR SUPERFAMILY"/>
    <property type="match status" value="1"/>
</dbReference>
<keyword evidence="4 6" id="KW-0472">Membrane</keyword>
<dbReference type="SUPFAM" id="SSF103473">
    <property type="entry name" value="MFS general substrate transporter"/>
    <property type="match status" value="1"/>
</dbReference>
<evidence type="ECO:0000256" key="6">
    <source>
        <dbReference type="SAM" id="Phobius"/>
    </source>
</evidence>
<feature type="transmembrane region" description="Helical" evidence="6">
    <location>
        <begin position="100"/>
        <end position="119"/>
    </location>
</feature>
<evidence type="ECO:0000256" key="1">
    <source>
        <dbReference type="ARBA" id="ARBA00004141"/>
    </source>
</evidence>
<keyword evidence="2 6" id="KW-0812">Transmembrane</keyword>
<evidence type="ECO:0000256" key="4">
    <source>
        <dbReference type="ARBA" id="ARBA00023136"/>
    </source>
</evidence>
<dbReference type="EMBL" id="LFZO01000110">
    <property type="protein sequence ID" value="KXT13590.1"/>
    <property type="molecule type" value="Genomic_DNA"/>
</dbReference>
<keyword evidence="3 6" id="KW-1133">Transmembrane helix</keyword>
<accession>A0A139IFU5</accession>
<feature type="transmembrane region" description="Helical" evidence="6">
    <location>
        <begin position="126"/>
        <end position="144"/>
    </location>
</feature>
<evidence type="ECO:0000259" key="7">
    <source>
        <dbReference type="PROSITE" id="PS50850"/>
    </source>
</evidence>
<comment type="caution">
    <text evidence="8">The sequence shown here is derived from an EMBL/GenBank/DDBJ whole genome shotgun (WGS) entry which is preliminary data.</text>
</comment>
<sequence>MKRPSREEPVTSAEPYETGQICGSTHYESRTTSRTTRSRTSPNHHDPNDPLRWPKWKKYTFFSSAFAFASFTNYAIGGLAPAFYPLGIEFHKSTTETSELLIRPILVLGLFNFFWAPLANYFGKSPIFVISTLLLTACYRWGALAKTFRSLLWSDVIAAFAGSASEALAASVVNDAFFLHEMARLMG</sequence>